<keyword evidence="8" id="KW-0472">Membrane</keyword>
<evidence type="ECO:0000259" key="12">
    <source>
        <dbReference type="PROSITE" id="PS50866"/>
    </source>
</evidence>
<dbReference type="InterPro" id="IPR044834">
    <property type="entry name" value="PATL"/>
</dbReference>
<dbReference type="GO" id="GO:0008289">
    <property type="term" value="F:lipid binding"/>
    <property type="evidence" value="ECO:0007669"/>
    <property type="project" value="UniProtKB-KW"/>
</dbReference>
<dbReference type="Pfam" id="PF25099">
    <property type="entry name" value="GOLD_PATL1_C"/>
    <property type="match status" value="1"/>
</dbReference>
<dbReference type="PANTHER" id="PTHR45932:SF2">
    <property type="entry name" value="PATELLIN-4"/>
    <property type="match status" value="1"/>
</dbReference>
<dbReference type="Gene3D" id="3.40.525.10">
    <property type="entry name" value="CRAL-TRIO lipid binding domain"/>
    <property type="match status" value="1"/>
</dbReference>
<evidence type="ECO:0008006" key="15">
    <source>
        <dbReference type="Google" id="ProtNLM"/>
    </source>
</evidence>
<evidence type="ECO:0000256" key="2">
    <source>
        <dbReference type="ARBA" id="ARBA00004496"/>
    </source>
</evidence>
<dbReference type="PROSITE" id="PS50866">
    <property type="entry name" value="GOLD"/>
    <property type="match status" value="1"/>
</dbReference>
<comment type="similarity">
    <text evidence="3">Belongs to the patellin family.</text>
</comment>
<keyword evidence="4" id="KW-0813">Transport</keyword>
<reference evidence="13 14" key="1">
    <citation type="journal article" date="2022" name="Cell">
        <title>Repeat-based holocentromeres influence genome architecture and karyotype evolution.</title>
        <authorList>
            <person name="Hofstatter P.G."/>
            <person name="Thangavel G."/>
            <person name="Lux T."/>
            <person name="Neumann P."/>
            <person name="Vondrak T."/>
            <person name="Novak P."/>
            <person name="Zhang M."/>
            <person name="Costa L."/>
            <person name="Castellani M."/>
            <person name="Scott A."/>
            <person name="Toegelov H."/>
            <person name="Fuchs J."/>
            <person name="Mata-Sucre Y."/>
            <person name="Dias Y."/>
            <person name="Vanzela A.L.L."/>
            <person name="Huettel B."/>
            <person name="Almeida C.C.S."/>
            <person name="Simkova H."/>
            <person name="Souza G."/>
            <person name="Pedrosa-Harand A."/>
            <person name="Macas J."/>
            <person name="Mayer K.F.X."/>
            <person name="Houben A."/>
            <person name="Marques A."/>
        </authorList>
    </citation>
    <scope>NUCLEOTIDE SEQUENCE [LARGE SCALE GENOMIC DNA]</scope>
    <source>
        <strain evidence="13">RhyTen1mFocal</strain>
    </source>
</reference>
<feature type="domain" description="GOLD" evidence="12">
    <location>
        <begin position="353"/>
        <end position="456"/>
    </location>
</feature>
<keyword evidence="9" id="KW-0131">Cell cycle</keyword>
<dbReference type="PROSITE" id="PS50191">
    <property type="entry name" value="CRAL_TRIO"/>
    <property type="match status" value="1"/>
</dbReference>
<dbReference type="GO" id="GO:0051301">
    <property type="term" value="P:cell division"/>
    <property type="evidence" value="ECO:0007669"/>
    <property type="project" value="UniProtKB-KW"/>
</dbReference>
<feature type="domain" description="CRAL-TRIO" evidence="11">
    <location>
        <begin position="171"/>
        <end position="346"/>
    </location>
</feature>
<evidence type="ECO:0000259" key="11">
    <source>
        <dbReference type="PROSITE" id="PS50191"/>
    </source>
</evidence>
<evidence type="ECO:0000256" key="3">
    <source>
        <dbReference type="ARBA" id="ARBA00007155"/>
    </source>
</evidence>
<evidence type="ECO:0000256" key="7">
    <source>
        <dbReference type="ARBA" id="ARBA00023121"/>
    </source>
</evidence>
<dbReference type="EMBL" id="JAMRDG010000002">
    <property type="protein sequence ID" value="KAJ3685371.1"/>
    <property type="molecule type" value="Genomic_DNA"/>
</dbReference>
<dbReference type="SUPFAM" id="SSF46938">
    <property type="entry name" value="CRAL/TRIO N-terminal domain"/>
    <property type="match status" value="1"/>
</dbReference>
<evidence type="ECO:0000313" key="14">
    <source>
        <dbReference type="Proteomes" id="UP001210211"/>
    </source>
</evidence>
<evidence type="ECO:0000313" key="13">
    <source>
        <dbReference type="EMBL" id="KAJ3685371.1"/>
    </source>
</evidence>
<feature type="compositionally biased region" description="Polar residues" evidence="10">
    <location>
        <begin position="1"/>
        <end position="14"/>
    </location>
</feature>
<evidence type="ECO:0000256" key="8">
    <source>
        <dbReference type="ARBA" id="ARBA00023136"/>
    </source>
</evidence>
<comment type="caution">
    <text evidence="13">The sequence shown here is derived from an EMBL/GenBank/DDBJ whole genome shotgun (WGS) entry which is preliminary data.</text>
</comment>
<gene>
    <name evidence="13" type="ORF">LUZ61_014535</name>
</gene>
<organism evidence="13 14">
    <name type="scientific">Rhynchospora tenuis</name>
    <dbReference type="NCBI Taxonomy" id="198213"/>
    <lineage>
        <taxon>Eukaryota</taxon>
        <taxon>Viridiplantae</taxon>
        <taxon>Streptophyta</taxon>
        <taxon>Embryophyta</taxon>
        <taxon>Tracheophyta</taxon>
        <taxon>Spermatophyta</taxon>
        <taxon>Magnoliopsida</taxon>
        <taxon>Liliopsida</taxon>
        <taxon>Poales</taxon>
        <taxon>Cyperaceae</taxon>
        <taxon>Cyperoideae</taxon>
        <taxon>Rhynchosporeae</taxon>
        <taxon>Rhynchospora</taxon>
    </lineage>
</organism>
<dbReference type="InterPro" id="IPR036865">
    <property type="entry name" value="CRAL-TRIO_dom_sf"/>
</dbReference>
<dbReference type="SMART" id="SM01100">
    <property type="entry name" value="CRAL_TRIO_N"/>
    <property type="match status" value="1"/>
</dbReference>
<name>A0AAD5Z397_9POAL</name>
<keyword evidence="7" id="KW-0446">Lipid-binding</keyword>
<accession>A0AAD5Z397</accession>
<dbReference type="Pfam" id="PF00650">
    <property type="entry name" value="CRAL_TRIO"/>
    <property type="match status" value="1"/>
</dbReference>
<dbReference type="SMART" id="SM00516">
    <property type="entry name" value="SEC14"/>
    <property type="match status" value="1"/>
</dbReference>
<dbReference type="InterPro" id="IPR001251">
    <property type="entry name" value="CRAL-TRIO_dom"/>
</dbReference>
<evidence type="ECO:0000256" key="5">
    <source>
        <dbReference type="ARBA" id="ARBA00022490"/>
    </source>
</evidence>
<dbReference type="Pfam" id="PF03765">
    <property type="entry name" value="CRAL_TRIO_N"/>
    <property type="match status" value="1"/>
</dbReference>
<dbReference type="Proteomes" id="UP001210211">
    <property type="component" value="Unassembled WGS sequence"/>
</dbReference>
<evidence type="ECO:0000256" key="6">
    <source>
        <dbReference type="ARBA" id="ARBA00022618"/>
    </source>
</evidence>
<dbReference type="SUPFAM" id="SSF52087">
    <property type="entry name" value="CRAL/TRIO domain"/>
    <property type="match status" value="1"/>
</dbReference>
<evidence type="ECO:0000256" key="10">
    <source>
        <dbReference type="SAM" id="MobiDB-lite"/>
    </source>
</evidence>
<dbReference type="InterPro" id="IPR011074">
    <property type="entry name" value="CRAL/TRIO_N_dom"/>
</dbReference>
<feature type="region of interest" description="Disordered" evidence="10">
    <location>
        <begin position="1"/>
        <end position="68"/>
    </location>
</feature>
<dbReference type="InterPro" id="IPR009038">
    <property type="entry name" value="GOLD_dom"/>
</dbReference>
<dbReference type="PANTHER" id="PTHR45932">
    <property type="entry name" value="PATELLIN-1"/>
    <property type="match status" value="1"/>
</dbReference>
<sequence>MTAEVLSNGSQATDPVSGAPPELVKSVATETEPDTAMVEPKKEQEEKQQQVEEKPRESTTLGSIMEKNSSFREESNFLTDLTESEKKALFELRSLVETNLLKPKEGEEGGEVKDMSLWGVPLLPSKCPESNNVILLKFLRAREFKAKDAYKMLEKTLQWRKESKIDSILEESSLGKDLGSTFYMSSIDKEGRPVCYNLLGAFRDEEMYQKAFGSEEKKQEFLRWRIQLMEMGIKKLEFGPGKPSSFVQVIDLKEAPGLSKKEIRIAMKEAVELLQDNYPEFVAKTIFINAPFWYYAFGALISPFLTQRTRSKFVFARPSRVTETLLKYIPVENIPVSYGGLKREGDSEIYGESTGVQEQVLKANSTESVEIPLPQAGTTLLWDLTVLGWEVNYKEEFVPSDEGSYTILIQKERKLCYDEKTVRNSFKNTEPGKVVLTIDNPTYKKKKALYRYKIKHC</sequence>
<protein>
    <recommendedName>
        <fullName evidence="15">Patellin-4</fullName>
    </recommendedName>
</protein>
<evidence type="ECO:0000256" key="4">
    <source>
        <dbReference type="ARBA" id="ARBA00022448"/>
    </source>
</evidence>
<evidence type="ECO:0000256" key="9">
    <source>
        <dbReference type="ARBA" id="ARBA00023306"/>
    </source>
</evidence>
<dbReference type="GO" id="GO:0005737">
    <property type="term" value="C:cytoplasm"/>
    <property type="evidence" value="ECO:0007669"/>
    <property type="project" value="UniProtKB-SubCell"/>
</dbReference>
<feature type="compositionally biased region" description="Polar residues" evidence="10">
    <location>
        <begin position="58"/>
        <end position="68"/>
    </location>
</feature>
<dbReference type="AlphaFoldDB" id="A0AAD5Z397"/>
<keyword evidence="14" id="KW-1185">Reference proteome</keyword>
<keyword evidence="6" id="KW-0132">Cell division</keyword>
<feature type="compositionally biased region" description="Basic and acidic residues" evidence="10">
    <location>
        <begin position="39"/>
        <end position="57"/>
    </location>
</feature>
<dbReference type="InterPro" id="IPR056794">
    <property type="entry name" value="PATL1-6_C_GOLD"/>
</dbReference>
<proteinExistence type="inferred from homology"/>
<dbReference type="GO" id="GO:0016020">
    <property type="term" value="C:membrane"/>
    <property type="evidence" value="ECO:0007669"/>
    <property type="project" value="UniProtKB-SubCell"/>
</dbReference>
<comment type="subcellular location">
    <subcellularLocation>
        <location evidence="2">Cytoplasm</location>
    </subcellularLocation>
    <subcellularLocation>
        <location evidence="1">Membrane</location>
    </subcellularLocation>
</comment>
<dbReference type="InterPro" id="IPR036273">
    <property type="entry name" value="CRAL/TRIO_N_dom_sf"/>
</dbReference>
<keyword evidence="5" id="KW-0963">Cytoplasm</keyword>
<dbReference type="CDD" id="cd00170">
    <property type="entry name" value="SEC14"/>
    <property type="match status" value="1"/>
</dbReference>
<evidence type="ECO:0000256" key="1">
    <source>
        <dbReference type="ARBA" id="ARBA00004370"/>
    </source>
</evidence>